<dbReference type="EMBL" id="JACASE010000014">
    <property type="protein sequence ID" value="KAF6411235.1"/>
    <property type="molecule type" value="Genomic_DNA"/>
</dbReference>
<dbReference type="PANTHER" id="PTHR15192">
    <property type="entry name" value="PROTEIN CBG05349"/>
    <property type="match status" value="1"/>
</dbReference>
<organism evidence="1 2">
    <name type="scientific">Rousettus aegyptiacus</name>
    <name type="common">Egyptian fruit bat</name>
    <name type="synonym">Pteropus aegyptiacus</name>
    <dbReference type="NCBI Taxonomy" id="9407"/>
    <lineage>
        <taxon>Eukaryota</taxon>
        <taxon>Metazoa</taxon>
        <taxon>Chordata</taxon>
        <taxon>Craniata</taxon>
        <taxon>Vertebrata</taxon>
        <taxon>Euteleostomi</taxon>
        <taxon>Mammalia</taxon>
        <taxon>Eutheria</taxon>
        <taxon>Laurasiatheria</taxon>
        <taxon>Chiroptera</taxon>
        <taxon>Yinpterochiroptera</taxon>
        <taxon>Pteropodoidea</taxon>
        <taxon>Pteropodidae</taxon>
        <taxon>Rousettinae</taxon>
        <taxon>Rousettus</taxon>
    </lineage>
</organism>
<comment type="caution">
    <text evidence="1">The sequence shown here is derived from an EMBL/GenBank/DDBJ whole genome shotgun (WGS) entry which is preliminary data.</text>
</comment>
<proteinExistence type="predicted"/>
<dbReference type="Proteomes" id="UP000593571">
    <property type="component" value="Unassembled WGS sequence"/>
</dbReference>
<dbReference type="GO" id="GO:0030308">
    <property type="term" value="P:negative regulation of cell growth"/>
    <property type="evidence" value="ECO:0007669"/>
    <property type="project" value="TreeGrafter"/>
</dbReference>
<evidence type="ECO:0000313" key="1">
    <source>
        <dbReference type="EMBL" id="KAF6411235.1"/>
    </source>
</evidence>
<sequence length="143" mass="15721">MGKWSRRGHCWGKMQLAQEVSCRSPTPRQRQPLLFKEDHQAVFRDPKGLQKVFGISLVLVLIGSHPDLSFLPGAGADLAMDPNQPLSAKRNPIDVEPFTYQSTQQEGLYAVGPLAGDNFVRFVQGGALAVASSLLRKEARKPP</sequence>
<protein>
    <submittedName>
        <fullName evidence="1">Oxidative stress induced growth inhibitor 1</fullName>
    </submittedName>
</protein>
<evidence type="ECO:0000313" key="2">
    <source>
        <dbReference type="Proteomes" id="UP000593571"/>
    </source>
</evidence>
<accession>A0A7J8CK57</accession>
<gene>
    <name evidence="1" type="ORF">HJG63_014763</name>
</gene>
<name>A0A7J8CK57_ROUAE</name>
<keyword evidence="2" id="KW-1185">Reference proteome</keyword>
<dbReference type="AlphaFoldDB" id="A0A7J8CK57"/>
<dbReference type="GO" id="GO:0008083">
    <property type="term" value="F:growth factor activity"/>
    <property type="evidence" value="ECO:0007669"/>
    <property type="project" value="TreeGrafter"/>
</dbReference>
<dbReference type="InterPro" id="IPR029731">
    <property type="entry name" value="OSGIN1/2"/>
</dbReference>
<reference evidence="1 2" key="1">
    <citation type="journal article" date="2020" name="Nature">
        <title>Six reference-quality genomes reveal evolution of bat adaptations.</title>
        <authorList>
            <person name="Jebb D."/>
            <person name="Huang Z."/>
            <person name="Pippel M."/>
            <person name="Hughes G.M."/>
            <person name="Lavrichenko K."/>
            <person name="Devanna P."/>
            <person name="Winkler S."/>
            <person name="Jermiin L.S."/>
            <person name="Skirmuntt E.C."/>
            <person name="Katzourakis A."/>
            <person name="Burkitt-Gray L."/>
            <person name="Ray D.A."/>
            <person name="Sullivan K.A.M."/>
            <person name="Roscito J.G."/>
            <person name="Kirilenko B.M."/>
            <person name="Davalos L.M."/>
            <person name="Corthals A.P."/>
            <person name="Power M.L."/>
            <person name="Jones G."/>
            <person name="Ransome R.D."/>
            <person name="Dechmann D.K.N."/>
            <person name="Locatelli A.G."/>
            <person name="Puechmaille S.J."/>
            <person name="Fedrigo O."/>
            <person name="Jarvis E.D."/>
            <person name="Hiller M."/>
            <person name="Vernes S.C."/>
            <person name="Myers E.W."/>
            <person name="Teeling E.C."/>
        </authorList>
    </citation>
    <scope>NUCLEOTIDE SEQUENCE [LARGE SCALE GENOMIC DNA]</scope>
    <source>
        <strain evidence="1">MRouAeg1</strain>
        <tissue evidence="1">Muscle</tissue>
    </source>
</reference>
<dbReference type="PANTHER" id="PTHR15192:SF15">
    <property type="entry name" value="OXIDATIVE STRESS-INDUCED GROWTH INHIBITOR 1"/>
    <property type="match status" value="1"/>
</dbReference>